<dbReference type="CDD" id="cd14014">
    <property type="entry name" value="STKc_PknB_like"/>
    <property type="match status" value="1"/>
</dbReference>
<keyword evidence="1" id="KW-0808">Transferase</keyword>
<dbReference type="EMBL" id="JAFREP010000015">
    <property type="protein sequence ID" value="MBO1320129.1"/>
    <property type="molecule type" value="Genomic_DNA"/>
</dbReference>
<evidence type="ECO:0000256" key="1">
    <source>
        <dbReference type="ARBA" id="ARBA00022679"/>
    </source>
</evidence>
<evidence type="ECO:0000256" key="6">
    <source>
        <dbReference type="SAM" id="MobiDB-lite"/>
    </source>
</evidence>
<protein>
    <submittedName>
        <fullName evidence="8">Protein kinase</fullName>
    </submittedName>
</protein>
<dbReference type="PANTHER" id="PTHR43289:SF6">
    <property type="entry name" value="SERINE_THREONINE-PROTEIN KINASE NEKL-3"/>
    <property type="match status" value="1"/>
</dbReference>
<dbReference type="Gene3D" id="1.25.40.10">
    <property type="entry name" value="Tetratricopeptide repeat domain"/>
    <property type="match status" value="2"/>
</dbReference>
<dbReference type="InterPro" id="IPR011009">
    <property type="entry name" value="Kinase-like_dom_sf"/>
</dbReference>
<keyword evidence="4 5" id="KW-0067">ATP-binding</keyword>
<dbReference type="PANTHER" id="PTHR43289">
    <property type="entry name" value="MITOGEN-ACTIVATED PROTEIN KINASE KINASE KINASE 20-RELATED"/>
    <property type="match status" value="1"/>
</dbReference>
<dbReference type="GO" id="GO:0004674">
    <property type="term" value="F:protein serine/threonine kinase activity"/>
    <property type="evidence" value="ECO:0007669"/>
    <property type="project" value="TreeGrafter"/>
</dbReference>
<keyword evidence="2 5" id="KW-0547">Nucleotide-binding</keyword>
<dbReference type="Pfam" id="PF17874">
    <property type="entry name" value="TPR_MalT"/>
    <property type="match status" value="1"/>
</dbReference>
<dbReference type="Pfam" id="PF00069">
    <property type="entry name" value="Pkinase"/>
    <property type="match status" value="1"/>
</dbReference>
<dbReference type="InterPro" id="IPR008271">
    <property type="entry name" value="Ser/Thr_kinase_AS"/>
</dbReference>
<dbReference type="PROSITE" id="PS00108">
    <property type="entry name" value="PROTEIN_KINASE_ST"/>
    <property type="match status" value="1"/>
</dbReference>
<dbReference type="InterPro" id="IPR011990">
    <property type="entry name" value="TPR-like_helical_dom_sf"/>
</dbReference>
<feature type="region of interest" description="Disordered" evidence="6">
    <location>
        <begin position="916"/>
        <end position="940"/>
    </location>
</feature>
<name>A0A8J7U4T6_9BACT</name>
<dbReference type="AlphaFoldDB" id="A0A8J7U4T6"/>
<evidence type="ECO:0000256" key="5">
    <source>
        <dbReference type="PROSITE-ProRule" id="PRU10141"/>
    </source>
</evidence>
<dbReference type="Proteomes" id="UP000664417">
    <property type="component" value="Unassembled WGS sequence"/>
</dbReference>
<sequence>MDKTHWQKVERLWQQARDIEDSDQRALWLDAQCGEDAALRGELESLLSAADQEAALLGPALFAAPPAIGSQLGPYRITRELGSGGMGVVLLAEQKTPISRWVAIKVLAHLAVSREARQRFEVERQILGRLTHPWIARLYDSGTTPAGVPYLVMEYVDGVPITEYCRQQQCTLATRIDLVAKAAMAVAGAHQRGIIHRDIKPGNILVHREEEQVLPKVIDFGIAKPMGSDEQLTATGFFPGTPRYMSPEQAGGHDIKGTHGVPDARTDVYSLGVLLYELLLETSPFEAQPGDGTLRRQVAAGAWIPLGDRWRRLGRTKQQTLAAQCGTSVRALGRLLNQDLAWVVHKAMAHQPEHRYQTVYDFARELARITRGDPVEATPPNPFLRLRALLWRNRRLTTAALVFLATVGGFQAWVLNERQEARRQAQIAADERQNAEHVLQFVTEMFTSIDPTQYEVTGPPDLIHILERAENQLMADPDTPAAPIKAKLFETMGTIYGQIGDETRGLKMVRAGFDLKKTFLEDGHPDRLATRAAILGFEKNHRDLDALERDYQTLLAQLTQSDPKTRRIRANVLIDVANLMIHQGFVERAKPYMEALDRRLDEEPALLDQASTLIENAIVRANFAILNGRLDHAAAVLEQALEQYRDTPDYRQSQELELTMSLGIVHQFNGNLEAAGEMLRTARDILAANNAKHGNLYQQCLLGLGLIYSDANQLDQSVLAFQALLAVLEKNRTVDTLLYGETLIYLSQVHLNSNDYEKAEQRCRQGMAVLAGLYEKDDPDYAWFGLRLVKVLAATGRHQEALHLVEACNETLSRHYGADHMRSMQAAYLRIHCLNQAGHYTRAIAAGRPLLQQLENATLIQETYASMLLELGRAHLGLGRCTEGDALFEQGMARSRAYPGLTKVRTKSRAFWETHRETCDQHHPEPIDPDGVPAEKARNP</sequence>
<feature type="binding site" evidence="5">
    <location>
        <position position="105"/>
    </location>
    <ligand>
        <name>ATP</name>
        <dbReference type="ChEBI" id="CHEBI:30616"/>
    </ligand>
</feature>
<dbReference type="Gene3D" id="3.30.200.20">
    <property type="entry name" value="Phosphorylase Kinase, domain 1"/>
    <property type="match status" value="1"/>
</dbReference>
<evidence type="ECO:0000313" key="8">
    <source>
        <dbReference type="EMBL" id="MBO1320129.1"/>
    </source>
</evidence>
<gene>
    <name evidence="8" type="ORF">J3U88_16760</name>
</gene>
<evidence type="ECO:0000259" key="7">
    <source>
        <dbReference type="PROSITE" id="PS50011"/>
    </source>
</evidence>
<feature type="compositionally biased region" description="Basic and acidic residues" evidence="6">
    <location>
        <begin position="916"/>
        <end position="926"/>
    </location>
</feature>
<accession>A0A8J7U4T6</accession>
<reference evidence="8" key="1">
    <citation type="submission" date="2021-03" db="EMBL/GenBank/DDBJ databases">
        <authorList>
            <person name="Wang G."/>
        </authorList>
    </citation>
    <scope>NUCLEOTIDE SEQUENCE</scope>
    <source>
        <strain evidence="8">KCTC 12899</strain>
    </source>
</reference>
<dbReference type="PROSITE" id="PS00107">
    <property type="entry name" value="PROTEIN_KINASE_ATP"/>
    <property type="match status" value="1"/>
</dbReference>
<evidence type="ECO:0000256" key="2">
    <source>
        <dbReference type="ARBA" id="ARBA00022741"/>
    </source>
</evidence>
<feature type="domain" description="Protein kinase" evidence="7">
    <location>
        <begin position="75"/>
        <end position="384"/>
    </location>
</feature>
<evidence type="ECO:0000256" key="4">
    <source>
        <dbReference type="ARBA" id="ARBA00022840"/>
    </source>
</evidence>
<keyword evidence="9" id="KW-1185">Reference proteome</keyword>
<dbReference type="InterPro" id="IPR000719">
    <property type="entry name" value="Prot_kinase_dom"/>
</dbReference>
<dbReference type="Gene3D" id="1.10.510.10">
    <property type="entry name" value="Transferase(Phosphotransferase) domain 1"/>
    <property type="match status" value="1"/>
</dbReference>
<dbReference type="GO" id="GO:0005524">
    <property type="term" value="F:ATP binding"/>
    <property type="evidence" value="ECO:0007669"/>
    <property type="project" value="UniProtKB-UniRule"/>
</dbReference>
<dbReference type="PROSITE" id="PS50011">
    <property type="entry name" value="PROTEIN_KINASE_DOM"/>
    <property type="match status" value="1"/>
</dbReference>
<dbReference type="SUPFAM" id="SSF56112">
    <property type="entry name" value="Protein kinase-like (PK-like)"/>
    <property type="match status" value="1"/>
</dbReference>
<comment type="caution">
    <text evidence="8">The sequence shown here is derived from an EMBL/GenBank/DDBJ whole genome shotgun (WGS) entry which is preliminary data.</text>
</comment>
<dbReference type="SUPFAM" id="SSF48452">
    <property type="entry name" value="TPR-like"/>
    <property type="match status" value="2"/>
</dbReference>
<proteinExistence type="predicted"/>
<evidence type="ECO:0000256" key="3">
    <source>
        <dbReference type="ARBA" id="ARBA00022777"/>
    </source>
</evidence>
<dbReference type="InterPro" id="IPR017441">
    <property type="entry name" value="Protein_kinase_ATP_BS"/>
</dbReference>
<dbReference type="InterPro" id="IPR041617">
    <property type="entry name" value="TPR_MalT"/>
</dbReference>
<evidence type="ECO:0000313" key="9">
    <source>
        <dbReference type="Proteomes" id="UP000664417"/>
    </source>
</evidence>
<organism evidence="8 9">
    <name type="scientific">Acanthopleuribacter pedis</name>
    <dbReference type="NCBI Taxonomy" id="442870"/>
    <lineage>
        <taxon>Bacteria</taxon>
        <taxon>Pseudomonadati</taxon>
        <taxon>Acidobacteriota</taxon>
        <taxon>Holophagae</taxon>
        <taxon>Acanthopleuribacterales</taxon>
        <taxon>Acanthopleuribacteraceae</taxon>
        <taxon>Acanthopleuribacter</taxon>
    </lineage>
</organism>
<dbReference type="SMART" id="SM00220">
    <property type="entry name" value="S_TKc"/>
    <property type="match status" value="1"/>
</dbReference>
<keyword evidence="3 8" id="KW-0418">Kinase</keyword>
<dbReference type="RefSeq" id="WP_207860080.1">
    <property type="nucleotide sequence ID" value="NZ_JAFREP010000015.1"/>
</dbReference>